<dbReference type="GO" id="GO:0005737">
    <property type="term" value="C:cytoplasm"/>
    <property type="evidence" value="ECO:0007669"/>
    <property type="project" value="TreeGrafter"/>
</dbReference>
<evidence type="ECO:0000256" key="1">
    <source>
        <dbReference type="SAM" id="MobiDB-lite"/>
    </source>
</evidence>
<gene>
    <name evidence="4" type="ORF">RCL2_002647900</name>
</gene>
<dbReference type="PANTHER" id="PTHR46461:SF4">
    <property type="entry name" value="LEUCINE-ZIPPER-LIKE TRANSCRIPTIONAL REGULATOR 1"/>
    <property type="match status" value="1"/>
</dbReference>
<comment type="caution">
    <text evidence="4">The sequence shown here is derived from an EMBL/GenBank/DDBJ whole genome shotgun (WGS) entry which is preliminary data.</text>
</comment>
<feature type="transmembrane region" description="Helical" evidence="2">
    <location>
        <begin position="890"/>
        <end position="914"/>
    </location>
</feature>
<feature type="compositionally biased region" description="Polar residues" evidence="1">
    <location>
        <begin position="945"/>
        <end position="959"/>
    </location>
</feature>
<evidence type="ECO:0008006" key="6">
    <source>
        <dbReference type="Google" id="ProtNLM"/>
    </source>
</evidence>
<keyword evidence="3" id="KW-0732">Signal</keyword>
<feature type="transmembrane region" description="Helical" evidence="2">
    <location>
        <begin position="414"/>
        <end position="438"/>
    </location>
</feature>
<feature type="compositionally biased region" description="Polar residues" evidence="1">
    <location>
        <begin position="967"/>
        <end position="978"/>
    </location>
</feature>
<feature type="chain" id="PRO_5034758076" description="Galactose oxidase" evidence="3">
    <location>
        <begin position="19"/>
        <end position="978"/>
    </location>
</feature>
<feature type="transmembrane region" description="Helical" evidence="2">
    <location>
        <begin position="811"/>
        <end position="830"/>
    </location>
</feature>
<keyword evidence="2" id="KW-1133">Transmembrane helix</keyword>
<dbReference type="GO" id="GO:0003682">
    <property type="term" value="F:chromatin binding"/>
    <property type="evidence" value="ECO:0007669"/>
    <property type="project" value="InterPro"/>
</dbReference>
<dbReference type="EMBL" id="BLAL01000285">
    <property type="protein sequence ID" value="GET00003.1"/>
    <property type="molecule type" value="Genomic_DNA"/>
</dbReference>
<feature type="compositionally biased region" description="Polar residues" evidence="1">
    <location>
        <begin position="471"/>
        <end position="495"/>
    </location>
</feature>
<keyword evidence="2" id="KW-0472">Membrane</keyword>
<dbReference type="InterPro" id="IPR011043">
    <property type="entry name" value="Gal_Oxase/kelch_b-propeller"/>
</dbReference>
<keyword evidence="2" id="KW-0812">Transmembrane</keyword>
<evidence type="ECO:0000256" key="2">
    <source>
        <dbReference type="SAM" id="Phobius"/>
    </source>
</evidence>
<feature type="signal peptide" evidence="3">
    <location>
        <begin position="1"/>
        <end position="18"/>
    </location>
</feature>
<dbReference type="SUPFAM" id="SSF117281">
    <property type="entry name" value="Kelch motif"/>
    <property type="match status" value="2"/>
</dbReference>
<dbReference type="AlphaFoldDB" id="A0A8H3M3E3"/>
<dbReference type="InterPro" id="IPR052637">
    <property type="entry name" value="KLHDC3-like"/>
</dbReference>
<reference evidence="4" key="1">
    <citation type="submission" date="2019-10" db="EMBL/GenBank/DDBJ databases">
        <title>Conservation and host-specific expression of non-tandemly repeated heterogenous ribosome RNA gene in arbuscular mycorrhizal fungi.</title>
        <authorList>
            <person name="Maeda T."/>
            <person name="Kobayashi Y."/>
            <person name="Nakagawa T."/>
            <person name="Ezawa T."/>
            <person name="Yamaguchi K."/>
            <person name="Bino T."/>
            <person name="Nishimoto Y."/>
            <person name="Shigenobu S."/>
            <person name="Kawaguchi M."/>
        </authorList>
    </citation>
    <scope>NUCLEOTIDE SEQUENCE</scope>
    <source>
        <strain evidence="4">HR1</strain>
    </source>
</reference>
<feature type="region of interest" description="Disordered" evidence="1">
    <location>
        <begin position="369"/>
        <end position="407"/>
    </location>
</feature>
<dbReference type="OrthoDB" id="432528at2759"/>
<dbReference type="Pfam" id="PF24681">
    <property type="entry name" value="Kelch_KLHDC2_KLHL20_DRC7"/>
    <property type="match status" value="2"/>
</dbReference>
<dbReference type="PANTHER" id="PTHR46461">
    <property type="entry name" value="KELCH DOMAIN-CONTAINING PROTEIN 3"/>
    <property type="match status" value="1"/>
</dbReference>
<dbReference type="Proteomes" id="UP000615446">
    <property type="component" value="Unassembled WGS sequence"/>
</dbReference>
<evidence type="ECO:0000313" key="5">
    <source>
        <dbReference type="Proteomes" id="UP000615446"/>
    </source>
</evidence>
<accession>A0A8H3M3E3</accession>
<feature type="region of interest" description="Disordered" evidence="1">
    <location>
        <begin position="945"/>
        <end position="978"/>
    </location>
</feature>
<protein>
    <recommendedName>
        <fullName evidence="6">Galactose oxidase</fullName>
    </recommendedName>
</protein>
<feature type="compositionally biased region" description="Low complexity" evidence="1">
    <location>
        <begin position="369"/>
        <end position="395"/>
    </location>
</feature>
<dbReference type="Gene3D" id="2.120.10.80">
    <property type="entry name" value="Kelch-type beta propeller"/>
    <property type="match status" value="4"/>
</dbReference>
<feature type="region of interest" description="Disordered" evidence="1">
    <location>
        <begin position="470"/>
        <end position="495"/>
    </location>
</feature>
<evidence type="ECO:0000313" key="4">
    <source>
        <dbReference type="EMBL" id="GET00003.1"/>
    </source>
</evidence>
<feature type="compositionally biased region" description="Polar residues" evidence="1">
    <location>
        <begin position="396"/>
        <end position="406"/>
    </location>
</feature>
<dbReference type="InterPro" id="IPR015915">
    <property type="entry name" value="Kelch-typ_b-propeller"/>
</dbReference>
<organism evidence="4 5">
    <name type="scientific">Rhizophagus clarus</name>
    <dbReference type="NCBI Taxonomy" id="94130"/>
    <lineage>
        <taxon>Eukaryota</taxon>
        <taxon>Fungi</taxon>
        <taxon>Fungi incertae sedis</taxon>
        <taxon>Mucoromycota</taxon>
        <taxon>Glomeromycotina</taxon>
        <taxon>Glomeromycetes</taxon>
        <taxon>Glomerales</taxon>
        <taxon>Glomeraceae</taxon>
        <taxon>Rhizophagus</taxon>
    </lineage>
</organism>
<dbReference type="SUPFAM" id="SSF50965">
    <property type="entry name" value="Galactose oxidase, central domain"/>
    <property type="match status" value="1"/>
</dbReference>
<sequence>MLSQLIILLVSKVINVNGQFILGRRVGHTAVLIGKKIYFIGGRNFNKDMELLSDFFSYDLGPGLSGAELTDLRNQQGISLPYVIWHTANIGGINQDSIFIIGGVGVVNDLVYRFDTNTNKLSTPLIQGITPPRREDMDSVSYEGKIYMFGGRMIDNNNKIIIYNNFDILDTVNLVWNVGSSVDAPPPRFHYTATLVNGVIYYIGGKREELNTIIYILMSNIYQYDIATDTWSLKRITIGDVPEPRVGHSAVLIGDKICVYGGINAIGVSTSKPSVGTIALLDTTTLTWSTPQLENINTPKLIDTDIPKLVYHTATLIDNLMFVAFGNFSDSVPRVSNENYYIFNLENLGQPKIQWFKLAQNDIGNPNANIPNINTLNTPNNPNTPNTSSPSGSKNANSATVSVTGNEDQKSPNLVVIGLSGGLAVIGLGTIVAFSIIYRRMKNQNSATGGEIDSDISADGGVILQIPSDADSLQHSPTPTFSQSQGSYSPGQEYSTLPLSQQERFSKRTSNYFPGYVYGQAFVPEPRVGQTATLVENRIYFIGGRNSALKPTNDVFYYDFESGLNSTGWADVQSQDMNLPTISWHAASRITFLNDRNNIFIIGGDGEVLSLVYEYNTEFNSLDASNIQGKIPPRRIEMSAVSYGRNIYIFGGRMINNGMTVFFNNFDILDTADSIWQVGSLVNAPPPRFLYTATLVNSVIYYIGGIEQNGLIQVYSPMTNIYQYDILGNTWSLKVATTIGNIPGLRAGHSAVYVEGKICIYGGRYKNKSMPSPIPSVEQIAILDTTTLTWSIPQLENTNIPKLDDANIPKLVFHSATIIDNLMFIAFGNLTDTQVLNDNYYVFDLSSNPNIQWSKLTADGTGNPKSPAIMTTEPKMQLPKPYNQGSPNKIVIISLSAVLAVIVLVVVILFTLIYRRMKKNQSVSDNQIPSDKNFLQHSPVNQQFTQTTSQYQCSPTSSLEQERISDHSSNYYPGSETP</sequence>
<evidence type="ECO:0000256" key="3">
    <source>
        <dbReference type="SAM" id="SignalP"/>
    </source>
</evidence>
<proteinExistence type="predicted"/>
<name>A0A8H3M3E3_9GLOM</name>